<evidence type="ECO:0000256" key="9">
    <source>
        <dbReference type="ARBA" id="ARBA00022801"/>
    </source>
</evidence>
<proteinExistence type="inferred from homology"/>
<dbReference type="PANTHER" id="PTHR43806:SF11">
    <property type="entry name" value="CEREVISIN-RELATED"/>
    <property type="match status" value="1"/>
</dbReference>
<evidence type="ECO:0000256" key="5">
    <source>
        <dbReference type="ARBA" id="ARBA00022525"/>
    </source>
</evidence>
<evidence type="ECO:0000256" key="6">
    <source>
        <dbReference type="ARBA" id="ARBA00022670"/>
    </source>
</evidence>
<dbReference type="InterPro" id="IPR036852">
    <property type="entry name" value="Peptidase_S8/S53_dom_sf"/>
</dbReference>
<evidence type="ECO:0000256" key="2">
    <source>
        <dbReference type="ARBA" id="ARBA00004613"/>
    </source>
</evidence>
<name>A0ABQ2DBF9_9BACI</name>
<gene>
    <name evidence="17" type="ORF">GCM10007111_13060</name>
</gene>
<feature type="domain" description="PA" evidence="15">
    <location>
        <begin position="440"/>
        <end position="511"/>
    </location>
</feature>
<evidence type="ECO:0000256" key="1">
    <source>
        <dbReference type="ARBA" id="ARBA00001913"/>
    </source>
</evidence>
<dbReference type="PANTHER" id="PTHR43806">
    <property type="entry name" value="PEPTIDASE S8"/>
    <property type="match status" value="1"/>
</dbReference>
<dbReference type="InterPro" id="IPR050131">
    <property type="entry name" value="Peptidase_S8_subtilisin-like"/>
</dbReference>
<dbReference type="InterPro" id="IPR034216">
    <property type="entry name" value="C5a_Peptidase"/>
</dbReference>
<keyword evidence="11" id="KW-0106">Calcium</keyword>
<dbReference type="CDD" id="cd02133">
    <property type="entry name" value="PA_C5a_like"/>
    <property type="match status" value="1"/>
</dbReference>
<keyword evidence="7" id="KW-0732">Signal</keyword>
<dbReference type="Gene3D" id="2.60.40.1710">
    <property type="entry name" value="Subtilisin-like superfamily"/>
    <property type="match status" value="1"/>
</dbReference>
<dbReference type="RefSeq" id="WP_188942559.1">
    <property type="nucleotide sequence ID" value="NZ_BMPN01000002.1"/>
</dbReference>
<keyword evidence="9 12" id="KW-0378">Hydrolase</keyword>
<evidence type="ECO:0000256" key="7">
    <source>
        <dbReference type="ARBA" id="ARBA00022729"/>
    </source>
</evidence>
<dbReference type="PROSITE" id="PS00137">
    <property type="entry name" value="SUBTILASE_HIS"/>
    <property type="match status" value="1"/>
</dbReference>
<evidence type="ECO:0000256" key="8">
    <source>
        <dbReference type="ARBA" id="ARBA00022737"/>
    </source>
</evidence>
<evidence type="ECO:0000313" key="17">
    <source>
        <dbReference type="EMBL" id="GGJ52330.1"/>
    </source>
</evidence>
<dbReference type="Proteomes" id="UP000634435">
    <property type="component" value="Unassembled WGS sequence"/>
</dbReference>
<dbReference type="InterPro" id="IPR022398">
    <property type="entry name" value="Peptidase_S8_His-AS"/>
</dbReference>
<evidence type="ECO:0000259" key="14">
    <source>
        <dbReference type="Pfam" id="PF00082"/>
    </source>
</evidence>
<dbReference type="InterPro" id="IPR023828">
    <property type="entry name" value="Peptidase_S8_Ser-AS"/>
</dbReference>
<keyword evidence="4" id="KW-0134">Cell wall</keyword>
<evidence type="ECO:0000313" key="18">
    <source>
        <dbReference type="Proteomes" id="UP000634435"/>
    </source>
</evidence>
<keyword evidence="6 12" id="KW-0645">Protease</keyword>
<dbReference type="InterPro" id="IPR000209">
    <property type="entry name" value="Peptidase_S8/S53_dom"/>
</dbReference>
<keyword evidence="10 12" id="KW-0720">Serine protease</keyword>
<dbReference type="Gene3D" id="2.60.40.10">
    <property type="entry name" value="Immunoglobulins"/>
    <property type="match status" value="1"/>
</dbReference>
<evidence type="ECO:0000256" key="12">
    <source>
        <dbReference type="PROSITE-ProRule" id="PRU01240"/>
    </source>
</evidence>
<dbReference type="InterPro" id="IPR015500">
    <property type="entry name" value="Peptidase_S8_subtilisin-rel"/>
</dbReference>
<dbReference type="PROSITE" id="PS00136">
    <property type="entry name" value="SUBTILASE_ASP"/>
    <property type="match status" value="1"/>
</dbReference>
<evidence type="ECO:0000256" key="10">
    <source>
        <dbReference type="ARBA" id="ARBA00022825"/>
    </source>
</evidence>
<dbReference type="InterPro" id="IPR010435">
    <property type="entry name" value="C5a/SBT2-like_Fn3"/>
</dbReference>
<evidence type="ECO:0000256" key="11">
    <source>
        <dbReference type="ARBA" id="ARBA00022837"/>
    </source>
</evidence>
<dbReference type="SUPFAM" id="SSF52025">
    <property type="entry name" value="PA domain"/>
    <property type="match status" value="1"/>
</dbReference>
<dbReference type="PROSITE" id="PS00138">
    <property type="entry name" value="SUBTILASE_SER"/>
    <property type="match status" value="1"/>
</dbReference>
<dbReference type="CDD" id="cd07475">
    <property type="entry name" value="Peptidases_S8_C5a_Peptidase"/>
    <property type="match status" value="1"/>
</dbReference>
<comment type="cofactor">
    <cofactor evidence="1">
        <name>Ca(2+)</name>
        <dbReference type="ChEBI" id="CHEBI:29108"/>
    </cofactor>
</comment>
<evidence type="ECO:0000259" key="16">
    <source>
        <dbReference type="Pfam" id="PF06280"/>
    </source>
</evidence>
<dbReference type="Gene3D" id="3.40.50.200">
    <property type="entry name" value="Peptidase S8/S53 domain"/>
    <property type="match status" value="1"/>
</dbReference>
<dbReference type="Pfam" id="PF02225">
    <property type="entry name" value="PA"/>
    <property type="match status" value="1"/>
</dbReference>
<feature type="domain" description="Peptidase S8/S53" evidence="14">
    <location>
        <begin position="182"/>
        <end position="639"/>
    </location>
</feature>
<dbReference type="InterPro" id="IPR013783">
    <property type="entry name" value="Ig-like_fold"/>
</dbReference>
<comment type="subcellular location">
    <subcellularLocation>
        <location evidence="2">Secreted</location>
    </subcellularLocation>
</comment>
<protein>
    <recommendedName>
        <fullName evidence="19">Lactocepin</fullName>
    </recommendedName>
</protein>
<feature type="domain" description="C5a peptidase/Subtilisin-like protease SBT2-like Fn3-like" evidence="16">
    <location>
        <begin position="663"/>
        <end position="787"/>
    </location>
</feature>
<feature type="active site" description="Charge relay system" evidence="12">
    <location>
        <position position="257"/>
    </location>
</feature>
<evidence type="ECO:0000256" key="13">
    <source>
        <dbReference type="RuleBase" id="RU003355"/>
    </source>
</evidence>
<dbReference type="InterPro" id="IPR023827">
    <property type="entry name" value="Peptidase_S8_Asp-AS"/>
</dbReference>
<dbReference type="Gene3D" id="2.60.40.4070">
    <property type="match status" value="1"/>
</dbReference>
<dbReference type="InterPro" id="IPR003137">
    <property type="entry name" value="PA_domain"/>
</dbReference>
<dbReference type="PRINTS" id="PR00723">
    <property type="entry name" value="SUBTILISIN"/>
</dbReference>
<comment type="similarity">
    <text evidence="3 12 13">Belongs to the peptidase S8 family.</text>
</comment>
<dbReference type="SUPFAM" id="SSF52743">
    <property type="entry name" value="Subtilisin-like"/>
    <property type="match status" value="1"/>
</dbReference>
<keyword evidence="8" id="KW-0677">Repeat</keyword>
<dbReference type="EMBL" id="BMPN01000002">
    <property type="protein sequence ID" value="GGJ52330.1"/>
    <property type="molecule type" value="Genomic_DNA"/>
</dbReference>
<dbReference type="Pfam" id="PF06280">
    <property type="entry name" value="fn3_5"/>
    <property type="match status" value="1"/>
</dbReference>
<sequence>MKGKPRIRRTILILFVFLLTFSNFSTVNAISQLSGQALKKTELSKDKLNATEDPDKEVRVIVEVDDQTAIEVATKRGITFNSMAESEKKKLEVDAKKKQKTIKSEMTQQKVEAEYLQEFTTVVNGFSAEIKQGDIEKVSSIPSVKEVHVVNKYERPIAKPNMKYSKELVEAQQAWRDYGFKGEGMVVGIIDTGIDPTHQDMVLSDNESAALTEDTVNGIIEEEDLPGGYYTNKVPYGYNYMDENDEIREIHAEANYHGMHVAGTVAANGDEENGGVLGIAPEAQLLALKVFGNDPEMQYTFGDIYIKAIDDAIKLGVDALNMSLGSPSGFVDADSPEQQAVTRAVDNGVLMSISAGNSALFADGYFYPYASNPDYGLVGSPGVADDSLQVASYENTFMEVDELDYTIDGDSGTAAFLSAGQTSPPTDGSAFEVIEAGLGYPEDFEGKEVEGKYALIQRGELAFTEKALNAQENGAAGVIIYNNTDGIVNMATDAAITIPQLFMLKSDGDQLAEALNNGQAVTVGFSGDTATIDNPDAGKMSAFTSWGLTPNLDFKPEITAPGGQIYSTLNDNQYGLMSGTSMAAPHVSGGSALVLQRVDEEFGYEQADRVNLAKKLMMNTSDQVEFEGEPVSPRRQGAGIMQLHAALSTPVVVTEAETNEAKVALKEIEGDQVSFELTAENVSDEAVTYDVKANVQTDTPVDGGGVTVTAPNDFAANDLGELATINGETSTTIEVPANDSTTFTVTIDISSVDDSLSEIFTNGYWLEGFVTLTDPTDTSPELAVPYVGFKGEWDDAPIFDEPIWDEDSFYGMTSVVTSLGEDDAGEMQYGYLGEDLATGEVDPEKIAFSPNGDGVQDDALMMLSFLRNAKDAKFTVLNKDGKKVRTIRLESELTKNHYDSGAAAYYSISGARAWDGKIKGEQAPEGNYYLQVEAVIDFEGAEWQSLQLPVILDNTAPEVEASYSFDNELLTVNATDKGEGSGVAYWDVFVNGEPVLEEPYVDGETEHPLTGIEPEDTITVVTADYAGNEVEVDAEMVEPDTTVPDLHLLTPEMNGVDADREVIFEGYVTDESGVKEVTIDGEKAELIYNEAEERYDFSLPMDHKKDGYYFKHIKAVDHVGNETEIGRRYFVDSSKAKLNVKGKKKTKSDSITLTAKVKDNFDDINLFVDGDHVFTHELSKPYGKNKFKDEIEVELDLEEGENEFEFKVVDLAGHETVETVTVTQLNNDKEEDNDNPLGFIFNQLWLIFGKLWGIFG</sequence>
<organism evidence="17 18">
    <name type="scientific">Virgibacillus kapii</name>
    <dbReference type="NCBI Taxonomy" id="1638645"/>
    <lineage>
        <taxon>Bacteria</taxon>
        <taxon>Bacillati</taxon>
        <taxon>Bacillota</taxon>
        <taxon>Bacilli</taxon>
        <taxon>Bacillales</taxon>
        <taxon>Bacillaceae</taxon>
        <taxon>Virgibacillus</taxon>
    </lineage>
</organism>
<keyword evidence="5" id="KW-0964">Secreted</keyword>
<dbReference type="Pfam" id="PF00082">
    <property type="entry name" value="Peptidase_S8"/>
    <property type="match status" value="1"/>
</dbReference>
<feature type="active site" description="Charge relay system" evidence="12">
    <location>
        <position position="191"/>
    </location>
</feature>
<evidence type="ECO:0008006" key="19">
    <source>
        <dbReference type="Google" id="ProtNLM"/>
    </source>
</evidence>
<dbReference type="Gene3D" id="3.50.30.30">
    <property type="match status" value="1"/>
</dbReference>
<evidence type="ECO:0000256" key="4">
    <source>
        <dbReference type="ARBA" id="ARBA00022512"/>
    </source>
</evidence>
<feature type="active site" description="Charge relay system" evidence="12">
    <location>
        <position position="581"/>
    </location>
</feature>
<keyword evidence="18" id="KW-1185">Reference proteome</keyword>
<dbReference type="InterPro" id="IPR046450">
    <property type="entry name" value="PA_dom_sf"/>
</dbReference>
<evidence type="ECO:0000256" key="3">
    <source>
        <dbReference type="ARBA" id="ARBA00011073"/>
    </source>
</evidence>
<evidence type="ECO:0000259" key="15">
    <source>
        <dbReference type="Pfam" id="PF02225"/>
    </source>
</evidence>
<dbReference type="PROSITE" id="PS51892">
    <property type="entry name" value="SUBTILASE"/>
    <property type="match status" value="1"/>
</dbReference>
<comment type="caution">
    <text evidence="17">The sequence shown here is derived from an EMBL/GenBank/DDBJ whole genome shotgun (WGS) entry which is preliminary data.</text>
</comment>
<accession>A0ABQ2DBF9</accession>
<reference evidence="18" key="1">
    <citation type="journal article" date="2019" name="Int. J. Syst. Evol. Microbiol.">
        <title>The Global Catalogue of Microorganisms (GCM) 10K type strain sequencing project: providing services to taxonomists for standard genome sequencing and annotation.</title>
        <authorList>
            <consortium name="The Broad Institute Genomics Platform"/>
            <consortium name="The Broad Institute Genome Sequencing Center for Infectious Disease"/>
            <person name="Wu L."/>
            <person name="Ma J."/>
        </authorList>
    </citation>
    <scope>NUCLEOTIDE SEQUENCE [LARGE SCALE GENOMIC DNA]</scope>
    <source>
        <strain evidence="18">JCM 30071</strain>
    </source>
</reference>